<evidence type="ECO:0000256" key="1">
    <source>
        <dbReference type="SAM" id="MobiDB-lite"/>
    </source>
</evidence>
<dbReference type="InterPro" id="IPR017956">
    <property type="entry name" value="AT_hook_DNA-bd_motif"/>
</dbReference>
<sequence>MEVENAVSQHATTVAAAEEPKVLEVSTDEVEMVVGTDEDKLENEGGEHEQRGAAVSVARSGEAVFVPKRKRGRPRKQRPGEAQGEQFIAVPASSPMPEKRGRGRPRGSGKWQILGASSGNFVLLN</sequence>
<keyword evidence="3" id="KW-1185">Reference proteome</keyword>
<proteinExistence type="predicted"/>
<gene>
    <name evidence="2" type="ORF">Salat_1202900</name>
</gene>
<dbReference type="GO" id="GO:0003677">
    <property type="term" value="F:DNA binding"/>
    <property type="evidence" value="ECO:0007669"/>
    <property type="project" value="InterPro"/>
</dbReference>
<evidence type="ECO:0008006" key="4">
    <source>
        <dbReference type="Google" id="ProtNLM"/>
    </source>
</evidence>
<dbReference type="AlphaFoldDB" id="A0AAE1YF72"/>
<organism evidence="2 3">
    <name type="scientific">Sesamum alatum</name>
    <dbReference type="NCBI Taxonomy" id="300844"/>
    <lineage>
        <taxon>Eukaryota</taxon>
        <taxon>Viridiplantae</taxon>
        <taxon>Streptophyta</taxon>
        <taxon>Embryophyta</taxon>
        <taxon>Tracheophyta</taxon>
        <taxon>Spermatophyta</taxon>
        <taxon>Magnoliopsida</taxon>
        <taxon>eudicotyledons</taxon>
        <taxon>Gunneridae</taxon>
        <taxon>Pentapetalae</taxon>
        <taxon>asterids</taxon>
        <taxon>lamiids</taxon>
        <taxon>Lamiales</taxon>
        <taxon>Pedaliaceae</taxon>
        <taxon>Sesamum</taxon>
    </lineage>
</organism>
<evidence type="ECO:0000313" key="3">
    <source>
        <dbReference type="Proteomes" id="UP001293254"/>
    </source>
</evidence>
<dbReference type="PRINTS" id="PR00929">
    <property type="entry name" value="ATHOOK"/>
</dbReference>
<reference evidence="2" key="1">
    <citation type="submission" date="2020-06" db="EMBL/GenBank/DDBJ databases">
        <authorList>
            <person name="Li T."/>
            <person name="Hu X."/>
            <person name="Zhang T."/>
            <person name="Song X."/>
            <person name="Zhang H."/>
            <person name="Dai N."/>
            <person name="Sheng W."/>
            <person name="Hou X."/>
            <person name="Wei L."/>
        </authorList>
    </citation>
    <scope>NUCLEOTIDE SEQUENCE</scope>
    <source>
        <strain evidence="2">3651</strain>
        <tissue evidence="2">Leaf</tissue>
    </source>
</reference>
<feature type="compositionally biased region" description="Polar residues" evidence="1">
    <location>
        <begin position="1"/>
        <end position="12"/>
    </location>
</feature>
<dbReference type="EMBL" id="JACGWO010000004">
    <property type="protein sequence ID" value="KAK4429029.1"/>
    <property type="molecule type" value="Genomic_DNA"/>
</dbReference>
<accession>A0AAE1YF72</accession>
<reference evidence="2" key="2">
    <citation type="journal article" date="2024" name="Plant">
        <title>Genomic evolution and insights into agronomic trait innovations of Sesamum species.</title>
        <authorList>
            <person name="Miao H."/>
            <person name="Wang L."/>
            <person name="Qu L."/>
            <person name="Liu H."/>
            <person name="Sun Y."/>
            <person name="Le M."/>
            <person name="Wang Q."/>
            <person name="Wei S."/>
            <person name="Zheng Y."/>
            <person name="Lin W."/>
            <person name="Duan Y."/>
            <person name="Cao H."/>
            <person name="Xiong S."/>
            <person name="Wang X."/>
            <person name="Wei L."/>
            <person name="Li C."/>
            <person name="Ma Q."/>
            <person name="Ju M."/>
            <person name="Zhao R."/>
            <person name="Li G."/>
            <person name="Mu C."/>
            <person name="Tian Q."/>
            <person name="Mei H."/>
            <person name="Zhang T."/>
            <person name="Gao T."/>
            <person name="Zhang H."/>
        </authorList>
    </citation>
    <scope>NUCLEOTIDE SEQUENCE</scope>
    <source>
        <strain evidence="2">3651</strain>
    </source>
</reference>
<evidence type="ECO:0000313" key="2">
    <source>
        <dbReference type="EMBL" id="KAK4429029.1"/>
    </source>
</evidence>
<protein>
    <recommendedName>
        <fullName evidence="4">AT-hook motif nuclear-localized protein</fullName>
    </recommendedName>
</protein>
<feature type="region of interest" description="Disordered" evidence="1">
    <location>
        <begin position="1"/>
        <end position="23"/>
    </location>
</feature>
<feature type="compositionally biased region" description="Polar residues" evidence="1">
    <location>
        <begin position="115"/>
        <end position="125"/>
    </location>
</feature>
<name>A0AAE1YF72_9LAMI</name>
<comment type="caution">
    <text evidence="2">The sequence shown here is derived from an EMBL/GenBank/DDBJ whole genome shotgun (WGS) entry which is preliminary data.</text>
</comment>
<dbReference type="Proteomes" id="UP001293254">
    <property type="component" value="Unassembled WGS sequence"/>
</dbReference>
<feature type="region of interest" description="Disordered" evidence="1">
    <location>
        <begin position="69"/>
        <end position="125"/>
    </location>
</feature>